<evidence type="ECO:0000256" key="1">
    <source>
        <dbReference type="SAM" id="Phobius"/>
    </source>
</evidence>
<evidence type="ECO:0000313" key="2">
    <source>
        <dbReference type="EMBL" id="PWA51575.1"/>
    </source>
</evidence>
<dbReference type="STRING" id="35608.A0A2U1LRF1"/>
<protein>
    <submittedName>
        <fullName evidence="2">Uncharacterized protein</fullName>
    </submittedName>
</protein>
<reference evidence="2 4" key="1">
    <citation type="journal article" date="2018" name="Mol. Plant">
        <title>The genome of Artemisia annua provides insight into the evolution of Asteraceae family and artemisinin biosynthesis.</title>
        <authorList>
            <person name="Shen Q."/>
            <person name="Zhang L."/>
            <person name="Liao Z."/>
            <person name="Wang S."/>
            <person name="Yan T."/>
            <person name="Shi P."/>
            <person name="Liu M."/>
            <person name="Fu X."/>
            <person name="Pan Q."/>
            <person name="Wang Y."/>
            <person name="Lv Z."/>
            <person name="Lu X."/>
            <person name="Zhang F."/>
            <person name="Jiang W."/>
            <person name="Ma Y."/>
            <person name="Chen M."/>
            <person name="Hao X."/>
            <person name="Li L."/>
            <person name="Tang Y."/>
            <person name="Lv G."/>
            <person name="Zhou Y."/>
            <person name="Sun X."/>
            <person name="Brodelius P.E."/>
            <person name="Rose J.K.C."/>
            <person name="Tang K."/>
        </authorList>
    </citation>
    <scope>NUCLEOTIDE SEQUENCE [LARGE SCALE GENOMIC DNA]</scope>
    <source>
        <strain evidence="4">cv. Huhao1</strain>
        <tissue evidence="2">Leaf</tissue>
    </source>
</reference>
<evidence type="ECO:0000313" key="4">
    <source>
        <dbReference type="Proteomes" id="UP000245207"/>
    </source>
</evidence>
<name>A0A2U1LRF1_ARTAN</name>
<feature type="transmembrane region" description="Helical" evidence="1">
    <location>
        <begin position="6"/>
        <end position="33"/>
    </location>
</feature>
<dbReference type="PANTHER" id="PTHR33264:SF27">
    <property type="entry name" value="TRANSMEMBRANE PROTEIN"/>
    <property type="match status" value="1"/>
</dbReference>
<keyword evidence="1" id="KW-0472">Membrane</keyword>
<dbReference type="Proteomes" id="UP000245207">
    <property type="component" value="Unassembled WGS sequence"/>
</dbReference>
<dbReference type="AlphaFoldDB" id="A0A2U1LRF1"/>
<sequence>MGRHEWTLIGADCLVLSCCCQFLILQILLFVLIKLPRKVFRRIKAYVKRKFGKHRKEALARCAAVLMGQQRGRSSSNASMESFRLDELDGCIEEVENVLEEMSQMGEFGFGSFWRGADDNFLDDDVRLCFVNQQLGYYDHDGNYHFIPVFGPLALKLI</sequence>
<keyword evidence="4" id="KW-1185">Reference proteome</keyword>
<dbReference type="PANTHER" id="PTHR33264">
    <property type="entry name" value="EXPRESSED PROTEIN"/>
    <property type="match status" value="1"/>
</dbReference>
<dbReference type="OrthoDB" id="1914633at2759"/>
<dbReference type="EMBL" id="PKPP01004130">
    <property type="protein sequence ID" value="PWA65932.1"/>
    <property type="molecule type" value="Genomic_DNA"/>
</dbReference>
<proteinExistence type="predicted"/>
<evidence type="ECO:0000313" key="3">
    <source>
        <dbReference type="EMBL" id="PWA65932.1"/>
    </source>
</evidence>
<accession>A0A2U1LRF1</accession>
<keyword evidence="1" id="KW-0812">Transmembrane</keyword>
<organism evidence="2 4">
    <name type="scientific">Artemisia annua</name>
    <name type="common">Sweet wormwood</name>
    <dbReference type="NCBI Taxonomy" id="35608"/>
    <lineage>
        <taxon>Eukaryota</taxon>
        <taxon>Viridiplantae</taxon>
        <taxon>Streptophyta</taxon>
        <taxon>Embryophyta</taxon>
        <taxon>Tracheophyta</taxon>
        <taxon>Spermatophyta</taxon>
        <taxon>Magnoliopsida</taxon>
        <taxon>eudicotyledons</taxon>
        <taxon>Gunneridae</taxon>
        <taxon>Pentapetalae</taxon>
        <taxon>asterids</taxon>
        <taxon>campanulids</taxon>
        <taxon>Asterales</taxon>
        <taxon>Asteraceae</taxon>
        <taxon>Asteroideae</taxon>
        <taxon>Anthemideae</taxon>
        <taxon>Artemisiinae</taxon>
        <taxon>Artemisia</taxon>
    </lineage>
</organism>
<dbReference type="EMBL" id="PKPP01008108">
    <property type="protein sequence ID" value="PWA51575.1"/>
    <property type="molecule type" value="Genomic_DNA"/>
</dbReference>
<gene>
    <name evidence="3" type="ORF">CTI12_AA332150</name>
    <name evidence="2" type="ORF">CTI12_AA462050</name>
</gene>
<comment type="caution">
    <text evidence="2">The sequence shown here is derived from an EMBL/GenBank/DDBJ whole genome shotgun (WGS) entry which is preliminary data.</text>
</comment>
<keyword evidence="1" id="KW-1133">Transmembrane helix</keyword>